<gene>
    <name evidence="4" type="ordered locus">Jden_1555</name>
</gene>
<comment type="similarity">
    <text evidence="1">Belongs to the PemK/MazF family.</text>
</comment>
<reference evidence="4 5" key="1">
    <citation type="journal article" date="2009" name="Stand. Genomic Sci.">
        <title>Complete genome sequence of Jonesia denitrificans type strain (Prevot 55134).</title>
        <authorList>
            <person name="Pukall R."/>
            <person name="Gehrich-Schroter G."/>
            <person name="Lapidus A."/>
            <person name="Nolan M."/>
            <person name="Glavina Del Rio T."/>
            <person name="Lucas S."/>
            <person name="Chen F."/>
            <person name="Tice H."/>
            <person name="Pitluck S."/>
            <person name="Cheng J.F."/>
            <person name="Copeland A."/>
            <person name="Saunders E."/>
            <person name="Brettin T."/>
            <person name="Detter J.C."/>
            <person name="Bruce D."/>
            <person name="Goodwin L."/>
            <person name="Pati A."/>
            <person name="Ivanova N."/>
            <person name="Mavromatis K."/>
            <person name="Ovchinnikova G."/>
            <person name="Chen A."/>
            <person name="Palaniappan K."/>
            <person name="Land M."/>
            <person name="Hauser L."/>
            <person name="Chang Y.J."/>
            <person name="Jeffries C.D."/>
            <person name="Chain P."/>
            <person name="Goker M."/>
            <person name="Bristow J."/>
            <person name="Eisen J.A."/>
            <person name="Markowitz V."/>
            <person name="Hugenholtz P."/>
            <person name="Kyrpides N.C."/>
            <person name="Klenk H.P."/>
            <person name="Han C."/>
        </authorList>
    </citation>
    <scope>NUCLEOTIDE SEQUENCE [LARGE SCALE GENOMIC DNA]</scope>
    <source>
        <strain evidence="5">ATCC 14870 / DSM 20603 / BCRC 15368 / CIP 55.134 / JCM 11481 / NBRC 15587 / NCTC 10816 / Prevot 55134</strain>
    </source>
</reference>
<feature type="region of interest" description="Disordered" evidence="3">
    <location>
        <begin position="20"/>
        <end position="48"/>
    </location>
</feature>
<evidence type="ECO:0000256" key="3">
    <source>
        <dbReference type="SAM" id="MobiDB-lite"/>
    </source>
</evidence>
<dbReference type="Gene3D" id="2.30.30.110">
    <property type="match status" value="1"/>
</dbReference>
<evidence type="ECO:0000313" key="5">
    <source>
        <dbReference type="Proteomes" id="UP000000628"/>
    </source>
</evidence>
<dbReference type="STRING" id="471856.Jden_1555"/>
<keyword evidence="2" id="KW-1277">Toxin-antitoxin system</keyword>
<dbReference type="RefSeq" id="WP_015771831.1">
    <property type="nucleotide sequence ID" value="NC_013174.1"/>
</dbReference>
<dbReference type="Pfam" id="PF02452">
    <property type="entry name" value="PemK_toxin"/>
    <property type="match status" value="1"/>
</dbReference>
<dbReference type="HOGENOM" id="CLU_097054_2_0_11"/>
<dbReference type="SUPFAM" id="SSF50118">
    <property type="entry name" value="Cell growth inhibitor/plasmid maintenance toxic component"/>
    <property type="match status" value="1"/>
</dbReference>
<dbReference type="InterPro" id="IPR011067">
    <property type="entry name" value="Plasmid_toxin/cell-grow_inhib"/>
</dbReference>
<dbReference type="OrthoDB" id="5184628at2"/>
<proteinExistence type="inferred from homology"/>
<dbReference type="GO" id="GO:0003677">
    <property type="term" value="F:DNA binding"/>
    <property type="evidence" value="ECO:0007669"/>
    <property type="project" value="InterPro"/>
</dbReference>
<evidence type="ECO:0000313" key="4">
    <source>
        <dbReference type="EMBL" id="ACV09203.1"/>
    </source>
</evidence>
<sequence>MVSPSVRRLAGAVAHVLRSRARGHRVTKGDASPSPGDVARSTSNRAPVQDNGVLLDAYPGDFTGVFSPRYAPSLDGDPDPGEIVWAWVPYEEDYSQGKDRPVLLVGHDGPWLLGMMLTSRDRDQRSHPNWVEIGTGPWDSQGRDSEVRVDRLIRLNPDRVRREGAILPQNRFAAVVAQSPFAR</sequence>
<dbReference type="eggNOG" id="COG2337">
    <property type="taxonomic scope" value="Bacteria"/>
</dbReference>
<evidence type="ECO:0008006" key="6">
    <source>
        <dbReference type="Google" id="ProtNLM"/>
    </source>
</evidence>
<name>C7R533_JONDD</name>
<accession>C7R533</accession>
<protein>
    <recommendedName>
        <fullName evidence="6">PemK family protein</fullName>
    </recommendedName>
</protein>
<organism evidence="4 5">
    <name type="scientific">Jonesia denitrificans (strain ATCC 14870 / DSM 20603 / BCRC 15368 / CIP 55.134 / JCM 11481 / NBRC 15587 / NCTC 10816 / Prevot 55134)</name>
    <name type="common">Listeria denitrificans</name>
    <dbReference type="NCBI Taxonomy" id="471856"/>
    <lineage>
        <taxon>Bacteria</taxon>
        <taxon>Bacillati</taxon>
        <taxon>Actinomycetota</taxon>
        <taxon>Actinomycetes</taxon>
        <taxon>Micrococcales</taxon>
        <taxon>Jonesiaceae</taxon>
        <taxon>Jonesia</taxon>
    </lineage>
</organism>
<dbReference type="AlphaFoldDB" id="C7R533"/>
<dbReference type="EMBL" id="CP001706">
    <property type="protein sequence ID" value="ACV09203.1"/>
    <property type="molecule type" value="Genomic_DNA"/>
</dbReference>
<dbReference type="Proteomes" id="UP000000628">
    <property type="component" value="Chromosome"/>
</dbReference>
<keyword evidence="5" id="KW-1185">Reference proteome</keyword>
<dbReference type="KEGG" id="jde:Jden_1555"/>
<evidence type="ECO:0000256" key="1">
    <source>
        <dbReference type="ARBA" id="ARBA00007521"/>
    </source>
</evidence>
<evidence type="ECO:0000256" key="2">
    <source>
        <dbReference type="ARBA" id="ARBA00022649"/>
    </source>
</evidence>
<dbReference type="InterPro" id="IPR003477">
    <property type="entry name" value="PemK-like"/>
</dbReference>